<evidence type="ECO:0000256" key="6">
    <source>
        <dbReference type="ARBA" id="ARBA00022777"/>
    </source>
</evidence>
<evidence type="ECO:0000256" key="7">
    <source>
        <dbReference type="ARBA" id="ARBA00022840"/>
    </source>
</evidence>
<reference evidence="11" key="2">
    <citation type="submission" date="2015-03" db="EMBL/GenBank/DDBJ databases">
        <title>Genome sequence of Paenibacillus beijingensis strain DSM 24997T.</title>
        <authorList>
            <person name="Kwak Y."/>
            <person name="Shin J.-H."/>
        </authorList>
    </citation>
    <scope>NUCLEOTIDE SEQUENCE [LARGE SCALE GENOMIC DNA]</scope>
    <source>
        <strain evidence="11">DSM 24997</strain>
    </source>
</reference>
<dbReference type="InterPro" id="IPR003594">
    <property type="entry name" value="HATPase_dom"/>
</dbReference>
<keyword evidence="8" id="KW-0902">Two-component regulatory system</keyword>
<keyword evidence="6" id="KW-0418">Kinase</keyword>
<keyword evidence="7" id="KW-0067">ATP-binding</keyword>
<dbReference type="SUPFAM" id="SSF55874">
    <property type="entry name" value="ATPase domain of HSP90 chaperone/DNA topoisomerase II/histidine kinase"/>
    <property type="match status" value="1"/>
</dbReference>
<dbReference type="PROSITE" id="PS50109">
    <property type="entry name" value="HIS_KIN"/>
    <property type="match status" value="1"/>
</dbReference>
<dbReference type="CDD" id="cd00082">
    <property type="entry name" value="HisKA"/>
    <property type="match status" value="1"/>
</dbReference>
<dbReference type="OrthoDB" id="9815750at2"/>
<keyword evidence="11" id="KW-1185">Reference proteome</keyword>
<dbReference type="PRINTS" id="PR00344">
    <property type="entry name" value="BCTRLSENSOR"/>
</dbReference>
<dbReference type="GO" id="GO:0000155">
    <property type="term" value="F:phosphorelay sensor kinase activity"/>
    <property type="evidence" value="ECO:0007669"/>
    <property type="project" value="InterPro"/>
</dbReference>
<dbReference type="Gene3D" id="3.30.565.10">
    <property type="entry name" value="Histidine kinase-like ATPase, C-terminal domain"/>
    <property type="match status" value="1"/>
</dbReference>
<evidence type="ECO:0000256" key="2">
    <source>
        <dbReference type="ARBA" id="ARBA00012438"/>
    </source>
</evidence>
<evidence type="ECO:0000256" key="3">
    <source>
        <dbReference type="ARBA" id="ARBA00022553"/>
    </source>
</evidence>
<reference evidence="10 11" key="1">
    <citation type="journal article" date="2015" name="J. Biotechnol.">
        <title>Complete genome sequence of Paenibacillus beijingensis 7188(T) (=DSM 24997(T)), a novel rhizobacterium from jujube garden soil.</title>
        <authorList>
            <person name="Kwak Y."/>
            <person name="Shin J.H."/>
        </authorList>
    </citation>
    <scope>NUCLEOTIDE SEQUENCE [LARGE SCALE GENOMIC DNA]</scope>
    <source>
        <strain evidence="10 11">DSM 24997</strain>
    </source>
</reference>
<dbReference type="RefSeq" id="WP_045670160.1">
    <property type="nucleotide sequence ID" value="NZ_CP011058.1"/>
</dbReference>
<dbReference type="Pfam" id="PF02518">
    <property type="entry name" value="HATPase_c"/>
    <property type="match status" value="1"/>
</dbReference>
<keyword evidence="5" id="KW-0547">Nucleotide-binding</keyword>
<dbReference type="PANTHER" id="PTHR43065:SF10">
    <property type="entry name" value="PEROXIDE STRESS-ACTIVATED HISTIDINE KINASE MAK3"/>
    <property type="match status" value="1"/>
</dbReference>
<organism evidence="10 11">
    <name type="scientific">Paenibacillus beijingensis</name>
    <dbReference type="NCBI Taxonomy" id="1126833"/>
    <lineage>
        <taxon>Bacteria</taxon>
        <taxon>Bacillati</taxon>
        <taxon>Bacillota</taxon>
        <taxon>Bacilli</taxon>
        <taxon>Bacillales</taxon>
        <taxon>Paenibacillaceae</taxon>
        <taxon>Paenibacillus</taxon>
    </lineage>
</organism>
<evidence type="ECO:0000313" key="10">
    <source>
        <dbReference type="EMBL" id="AJY74727.1"/>
    </source>
</evidence>
<evidence type="ECO:0000313" key="11">
    <source>
        <dbReference type="Proteomes" id="UP000032633"/>
    </source>
</evidence>
<dbReference type="STRING" id="1126833.VN24_09205"/>
<dbReference type="Gene3D" id="1.10.287.130">
    <property type="match status" value="1"/>
</dbReference>
<dbReference type="PATRIC" id="fig|1126833.4.peg.2037"/>
<feature type="domain" description="Histidine kinase" evidence="9">
    <location>
        <begin position="159"/>
        <end position="371"/>
    </location>
</feature>
<dbReference type="InterPro" id="IPR003661">
    <property type="entry name" value="HisK_dim/P_dom"/>
</dbReference>
<evidence type="ECO:0000256" key="4">
    <source>
        <dbReference type="ARBA" id="ARBA00022679"/>
    </source>
</evidence>
<dbReference type="EC" id="2.7.13.3" evidence="2"/>
<comment type="catalytic activity">
    <reaction evidence="1">
        <text>ATP + protein L-histidine = ADP + protein N-phospho-L-histidine.</text>
        <dbReference type="EC" id="2.7.13.3"/>
    </reaction>
</comment>
<dbReference type="InterPro" id="IPR005467">
    <property type="entry name" value="His_kinase_dom"/>
</dbReference>
<dbReference type="EMBL" id="CP011058">
    <property type="protein sequence ID" value="AJY74727.1"/>
    <property type="molecule type" value="Genomic_DNA"/>
</dbReference>
<evidence type="ECO:0000256" key="1">
    <source>
        <dbReference type="ARBA" id="ARBA00000085"/>
    </source>
</evidence>
<keyword evidence="4" id="KW-0808">Transferase</keyword>
<dbReference type="InterPro" id="IPR036097">
    <property type="entry name" value="HisK_dim/P_sf"/>
</dbReference>
<accession>A0A0D5NIC9</accession>
<evidence type="ECO:0000256" key="8">
    <source>
        <dbReference type="ARBA" id="ARBA00023012"/>
    </source>
</evidence>
<dbReference type="InterPro" id="IPR036890">
    <property type="entry name" value="HATPase_C_sf"/>
</dbReference>
<evidence type="ECO:0000256" key="5">
    <source>
        <dbReference type="ARBA" id="ARBA00022741"/>
    </source>
</evidence>
<protein>
    <recommendedName>
        <fullName evidence="2">histidine kinase</fullName>
        <ecNumber evidence="2">2.7.13.3</ecNumber>
    </recommendedName>
</protein>
<keyword evidence="3" id="KW-0597">Phosphoprotein</keyword>
<dbReference type="PANTHER" id="PTHR43065">
    <property type="entry name" value="SENSOR HISTIDINE KINASE"/>
    <property type="match status" value="1"/>
</dbReference>
<dbReference type="SMART" id="SM00387">
    <property type="entry name" value="HATPase_c"/>
    <property type="match status" value="1"/>
</dbReference>
<proteinExistence type="predicted"/>
<dbReference type="SMART" id="SM00388">
    <property type="entry name" value="HisKA"/>
    <property type="match status" value="1"/>
</dbReference>
<dbReference type="Pfam" id="PF00512">
    <property type="entry name" value="HisKA"/>
    <property type="match status" value="1"/>
</dbReference>
<dbReference type="HOGENOM" id="CLU_060487_0_0_9"/>
<gene>
    <name evidence="10" type="ORF">VN24_09205</name>
</gene>
<dbReference type="GO" id="GO:0005524">
    <property type="term" value="F:ATP binding"/>
    <property type="evidence" value="ECO:0007669"/>
    <property type="project" value="UniProtKB-KW"/>
</dbReference>
<dbReference type="AlphaFoldDB" id="A0A0D5NIC9"/>
<evidence type="ECO:0000259" key="9">
    <source>
        <dbReference type="PROSITE" id="PS50109"/>
    </source>
</evidence>
<sequence length="380" mass="44009">MDRTLEFVRLQKNAIIENWVNAVETEYPHFYDLHKLRTEGARYFDLMMDIHIPVNQHPTFEQVPQWCEALFQKKVPLVHIAHSTHIFRQAFFEALSDAPFDSAAVIKLITVLNRRIDAFEREVSHFYWTNARSLLEEKDRELDELHEDKLSLVGKMAASMAHEIRNPLTSIKGFIKLIRTRLPEQSLQAVEKYIQIIETEFDMIHMQITGFLSFSKKPVEEKFVSLQARDLIQSVLVLVNPLLSSENIELSIDLPEELLPLHVQKKPIQQVVSNLLNNGIDALRNVRDGKRIWIASEEDEQWIHLKITNNGPKIPDDIQHKLFQPFVTGREHGTGLGLTICKQIMENHGGKISFRSTENETEFILTFMKPDHGSLPLPEK</sequence>
<dbReference type="KEGG" id="pbj:VN24_09205"/>
<dbReference type="SUPFAM" id="SSF47384">
    <property type="entry name" value="Homodimeric domain of signal transducing histidine kinase"/>
    <property type="match status" value="1"/>
</dbReference>
<dbReference type="CDD" id="cd00075">
    <property type="entry name" value="HATPase"/>
    <property type="match status" value="1"/>
</dbReference>
<dbReference type="Proteomes" id="UP000032633">
    <property type="component" value="Chromosome"/>
</dbReference>
<dbReference type="InterPro" id="IPR004358">
    <property type="entry name" value="Sig_transdc_His_kin-like_C"/>
</dbReference>
<name>A0A0D5NIC9_9BACL</name>